<reference evidence="4 5" key="1">
    <citation type="submission" date="2016-10" db="EMBL/GenBank/DDBJ databases">
        <title>Complete genome sequences of three Cupriavidus strains isolated from various Malaysian environments.</title>
        <authorList>
            <person name="Abdullah A.A.-A."/>
            <person name="Shafie N.A.H."/>
            <person name="Lau N.S."/>
        </authorList>
    </citation>
    <scope>NUCLEOTIDE SEQUENCE [LARGE SCALE GENOMIC DNA]</scope>
    <source>
        <strain evidence="4 5">USMAA1020</strain>
    </source>
</reference>
<evidence type="ECO:0000256" key="2">
    <source>
        <dbReference type="SAM" id="SignalP"/>
    </source>
</evidence>
<dbReference type="Proteomes" id="UP000177515">
    <property type="component" value="Chromosome 2"/>
</dbReference>
<evidence type="ECO:0000256" key="1">
    <source>
        <dbReference type="SAM" id="MobiDB-lite"/>
    </source>
</evidence>
<dbReference type="PROSITE" id="PS50914">
    <property type="entry name" value="BON"/>
    <property type="match status" value="1"/>
</dbReference>
<feature type="signal peptide" evidence="2">
    <location>
        <begin position="1"/>
        <end position="34"/>
    </location>
</feature>
<dbReference type="PANTHER" id="PTHR34606:SF16">
    <property type="entry name" value="BON DOMAIN-CONTAINING PROTEIN"/>
    <property type="match status" value="1"/>
</dbReference>
<feature type="compositionally biased region" description="Low complexity" evidence="1">
    <location>
        <begin position="50"/>
        <end position="64"/>
    </location>
</feature>
<feature type="region of interest" description="Disordered" evidence="1">
    <location>
        <begin position="50"/>
        <end position="95"/>
    </location>
</feature>
<dbReference type="PANTHER" id="PTHR34606">
    <property type="entry name" value="BON DOMAIN-CONTAINING PROTEIN"/>
    <property type="match status" value="1"/>
</dbReference>
<keyword evidence="2" id="KW-0732">Signal</keyword>
<sequence>MRKTRTTRTTSHTRAFRKTCLAAALAAATGTVLALDSGGIVRTAADDYSTTAPATAPANPAAPAQSGRMQGERDTQQPATPAMSSDKAKEKLSDSTITTKVKAKLLTTKDLKSTGIHVKTRDGVVNVSGNVPSKEQHDRALETIRSVKGVNSVHDTLKISSR</sequence>
<dbReference type="InterPro" id="IPR007055">
    <property type="entry name" value="BON_dom"/>
</dbReference>
<proteinExistence type="predicted"/>
<name>A0ABN4TYD8_9BURK</name>
<dbReference type="SMART" id="SM00749">
    <property type="entry name" value="BON"/>
    <property type="match status" value="1"/>
</dbReference>
<protein>
    <submittedName>
        <fullName evidence="4">Transporter</fullName>
    </submittedName>
</protein>
<dbReference type="RefSeq" id="WP_071018518.1">
    <property type="nucleotide sequence ID" value="NZ_CP017755.1"/>
</dbReference>
<evidence type="ECO:0000313" key="5">
    <source>
        <dbReference type="Proteomes" id="UP000177515"/>
    </source>
</evidence>
<dbReference type="InterPro" id="IPR014004">
    <property type="entry name" value="Transpt-assoc_nodulatn_dom_bac"/>
</dbReference>
<organism evidence="4 5">
    <name type="scientific">Cupriavidus malaysiensis</name>
    <dbReference type="NCBI Taxonomy" id="367825"/>
    <lineage>
        <taxon>Bacteria</taxon>
        <taxon>Pseudomonadati</taxon>
        <taxon>Pseudomonadota</taxon>
        <taxon>Betaproteobacteria</taxon>
        <taxon>Burkholderiales</taxon>
        <taxon>Burkholderiaceae</taxon>
        <taxon>Cupriavidus</taxon>
    </lineage>
</organism>
<dbReference type="Pfam" id="PF04972">
    <property type="entry name" value="BON"/>
    <property type="match status" value="1"/>
</dbReference>
<gene>
    <name evidence="4" type="ORF">BKK80_31655</name>
</gene>
<feature type="chain" id="PRO_5045075685" evidence="2">
    <location>
        <begin position="35"/>
        <end position="162"/>
    </location>
</feature>
<accession>A0ABN4TYD8</accession>
<evidence type="ECO:0000313" key="4">
    <source>
        <dbReference type="EMBL" id="AOZ10180.1"/>
    </source>
</evidence>
<feature type="domain" description="BON" evidence="3">
    <location>
        <begin position="93"/>
        <end position="161"/>
    </location>
</feature>
<keyword evidence="5" id="KW-1185">Reference proteome</keyword>
<evidence type="ECO:0000259" key="3">
    <source>
        <dbReference type="PROSITE" id="PS50914"/>
    </source>
</evidence>
<dbReference type="InterPro" id="IPR051686">
    <property type="entry name" value="Lipoprotein_DolP"/>
</dbReference>
<dbReference type="EMBL" id="CP017755">
    <property type="protein sequence ID" value="AOZ10180.1"/>
    <property type="molecule type" value="Genomic_DNA"/>
</dbReference>
<dbReference type="Gene3D" id="3.30.1340.30">
    <property type="match status" value="1"/>
</dbReference>